<proteinExistence type="predicted"/>
<evidence type="ECO:0000313" key="1">
    <source>
        <dbReference type="EMBL" id="VAW59894.1"/>
    </source>
</evidence>
<name>A0A3B0XUQ8_9ZZZZ</name>
<sequence>MKAEKGILMATFNMQGQTVSTQYNAETINFNQAESSDDFFRGLKQLQAELEKAVEAKVITGENALDAQNLVSKAMLQGDEQVPSKNTLIEYLTSAKNLVSNVEGLATAFAGAIATVSALFS</sequence>
<accession>A0A3B0XUQ8</accession>
<protein>
    <submittedName>
        <fullName evidence="1">Uncharacterized protein</fullName>
    </submittedName>
</protein>
<organism evidence="1">
    <name type="scientific">hydrothermal vent metagenome</name>
    <dbReference type="NCBI Taxonomy" id="652676"/>
    <lineage>
        <taxon>unclassified sequences</taxon>
        <taxon>metagenomes</taxon>
        <taxon>ecological metagenomes</taxon>
    </lineage>
</organism>
<gene>
    <name evidence="1" type="ORF">MNBD_GAMMA11-1947</name>
</gene>
<dbReference type="EMBL" id="UOFG01000100">
    <property type="protein sequence ID" value="VAW59894.1"/>
    <property type="molecule type" value="Genomic_DNA"/>
</dbReference>
<dbReference type="AlphaFoldDB" id="A0A3B0XUQ8"/>
<reference evidence="1" key="1">
    <citation type="submission" date="2018-06" db="EMBL/GenBank/DDBJ databases">
        <authorList>
            <person name="Zhirakovskaya E."/>
        </authorList>
    </citation>
    <scope>NUCLEOTIDE SEQUENCE</scope>
</reference>